<evidence type="ECO:0000256" key="1">
    <source>
        <dbReference type="PROSITE-ProRule" id="PRU01005"/>
    </source>
</evidence>
<dbReference type="InterPro" id="IPR007026">
    <property type="entry name" value="CC_domain"/>
</dbReference>
<dbReference type="PANTHER" id="PTHR21724">
    <property type="entry name" value="SHKT DOMAIN-CONTAINING PROTEIN"/>
    <property type="match status" value="1"/>
</dbReference>
<dbReference type="Pfam" id="PF04942">
    <property type="entry name" value="CC"/>
    <property type="match status" value="1"/>
</dbReference>
<dbReference type="Proteomes" id="UP000038045">
    <property type="component" value="Unplaced"/>
</dbReference>
<evidence type="ECO:0000259" key="3">
    <source>
        <dbReference type="PROSITE" id="PS51670"/>
    </source>
</evidence>
<name>A0A0N4ZE44_PARTI</name>
<dbReference type="PANTHER" id="PTHR21724:SF109">
    <property type="entry name" value="SHKT DOMAIN-CONTAINING PROTEIN"/>
    <property type="match status" value="1"/>
</dbReference>
<feature type="disulfide bond" evidence="1">
    <location>
        <begin position="21"/>
        <end position="55"/>
    </location>
</feature>
<keyword evidence="1" id="KW-1015">Disulfide bond</keyword>
<protein>
    <submittedName>
        <fullName evidence="5">ShKT domain-containing protein</fullName>
    </submittedName>
</protein>
<dbReference type="SMART" id="SM00254">
    <property type="entry name" value="ShKT"/>
    <property type="match status" value="2"/>
</dbReference>
<sequence length="159" mass="17190">MIYFILFLVIINCNYFTDSICIDLSQSCGSMRAYCNNVMYSGMMAQQCSRTCGFCIRISGGGANVQNVNVNQRQITSIGPCLNGQCPAGYTCVNGNCYSINEIVATTSTTTTSRPAICIDVSPVCPMFANNCVIGPPRRTAVVIRNCPRTCGVCVFRGK</sequence>
<comment type="caution">
    <text evidence="1">Lacks conserved residue(s) required for the propagation of feature annotation.</text>
</comment>
<dbReference type="InterPro" id="IPR003582">
    <property type="entry name" value="ShKT_dom"/>
</dbReference>
<evidence type="ECO:0000313" key="4">
    <source>
        <dbReference type="Proteomes" id="UP000038045"/>
    </source>
</evidence>
<reference evidence="5" key="1">
    <citation type="submission" date="2017-02" db="UniProtKB">
        <authorList>
            <consortium name="WormBaseParasite"/>
        </authorList>
    </citation>
    <scope>IDENTIFICATION</scope>
</reference>
<keyword evidence="2" id="KW-0732">Signal</keyword>
<feature type="chain" id="PRO_5005891592" evidence="2">
    <location>
        <begin position="20"/>
        <end position="159"/>
    </location>
</feature>
<evidence type="ECO:0000256" key="2">
    <source>
        <dbReference type="SAM" id="SignalP"/>
    </source>
</evidence>
<feature type="signal peptide" evidence="2">
    <location>
        <begin position="1"/>
        <end position="19"/>
    </location>
</feature>
<organism evidence="4 5">
    <name type="scientific">Parastrongyloides trichosuri</name>
    <name type="common">Possum-specific nematode worm</name>
    <dbReference type="NCBI Taxonomy" id="131310"/>
    <lineage>
        <taxon>Eukaryota</taxon>
        <taxon>Metazoa</taxon>
        <taxon>Ecdysozoa</taxon>
        <taxon>Nematoda</taxon>
        <taxon>Chromadorea</taxon>
        <taxon>Rhabditida</taxon>
        <taxon>Tylenchina</taxon>
        <taxon>Panagrolaimomorpha</taxon>
        <taxon>Strongyloidoidea</taxon>
        <taxon>Strongyloididae</taxon>
        <taxon>Parastrongyloides</taxon>
    </lineage>
</organism>
<feature type="domain" description="ShKT" evidence="3">
    <location>
        <begin position="21"/>
        <end position="55"/>
    </location>
</feature>
<evidence type="ECO:0000313" key="5">
    <source>
        <dbReference type="WBParaSite" id="PTRK_0000587800.1"/>
    </source>
</evidence>
<proteinExistence type="predicted"/>
<keyword evidence="4" id="KW-1185">Reference proteome</keyword>
<accession>A0A0N4ZE44</accession>
<dbReference type="AlphaFoldDB" id="A0A0N4ZE44"/>
<dbReference type="Gene3D" id="1.10.10.1870">
    <property type="entry name" value="ShTK domain-like"/>
    <property type="match status" value="1"/>
</dbReference>
<dbReference type="PROSITE" id="PS51670">
    <property type="entry name" value="SHKT"/>
    <property type="match status" value="1"/>
</dbReference>
<dbReference type="Pfam" id="PF01549">
    <property type="entry name" value="ShK"/>
    <property type="match status" value="2"/>
</dbReference>
<dbReference type="WBParaSite" id="PTRK_0000587800.1">
    <property type="protein sequence ID" value="PTRK_0000587800.1"/>
    <property type="gene ID" value="PTRK_0000587800"/>
</dbReference>